<keyword evidence="1" id="KW-0614">Plasmid</keyword>
<evidence type="ECO:0000313" key="1">
    <source>
        <dbReference type="EMBL" id="CAL1242060.1"/>
    </source>
</evidence>
<sequence length="74" mass="8585">MYNNSSYSSSWWVKVQCKTWISFRRTSTGKEIILDLSDAYRIDHTVMEFIDHFRGDTVGRGGRRDIRGLAGPEL</sequence>
<dbReference type="Proteomes" id="UP001497493">
    <property type="component" value="Plasmid 2"/>
</dbReference>
<keyword evidence="2" id="KW-1185">Reference proteome</keyword>
<proteinExistence type="predicted"/>
<organism evidence="1 2">
    <name type="scientific">Candidatus Methylocalor cossyra</name>
    <dbReference type="NCBI Taxonomy" id="3108543"/>
    <lineage>
        <taxon>Bacteria</taxon>
        <taxon>Pseudomonadati</taxon>
        <taxon>Pseudomonadota</taxon>
        <taxon>Gammaproteobacteria</taxon>
        <taxon>Methylococcales</taxon>
        <taxon>Methylococcaceae</taxon>
        <taxon>Candidatus Methylocalor</taxon>
    </lineage>
</organism>
<accession>A0ABP1CCV0</accession>
<dbReference type="EMBL" id="OZ026885">
    <property type="protein sequence ID" value="CAL1242060.1"/>
    <property type="molecule type" value="Genomic_DNA"/>
</dbReference>
<evidence type="ECO:0008006" key="3">
    <source>
        <dbReference type="Google" id="ProtNLM"/>
    </source>
</evidence>
<geneLocation type="plasmid" evidence="1 2">
    <name>2</name>
</geneLocation>
<gene>
    <name evidence="1" type="ORF">MECH1_V1_P0128</name>
</gene>
<reference evidence="1 2" key="1">
    <citation type="submission" date="2024-04" db="EMBL/GenBank/DDBJ databases">
        <authorList>
            <person name="Cremers G."/>
        </authorList>
    </citation>
    <scope>NUCLEOTIDE SEQUENCE [LARGE SCALE GENOMIC DNA]</scope>
    <source>
        <strain evidence="1">MeCH1-AG</strain>
        <plasmid evidence="1 2">2</plasmid>
    </source>
</reference>
<name>A0ABP1CCV0_9GAMM</name>
<protein>
    <recommendedName>
        <fullName evidence="3">DUF4325 domain-containing protein</fullName>
    </recommendedName>
</protein>
<evidence type="ECO:0000313" key="2">
    <source>
        <dbReference type="Proteomes" id="UP001497493"/>
    </source>
</evidence>